<accession>A0AAV2P231</accession>
<evidence type="ECO:0000313" key="3">
    <source>
        <dbReference type="Proteomes" id="UP001497644"/>
    </source>
</evidence>
<evidence type="ECO:0000256" key="1">
    <source>
        <dbReference type="SAM" id="MobiDB-lite"/>
    </source>
</evidence>
<dbReference type="AlphaFoldDB" id="A0AAV2P231"/>
<sequence>MKLWSAMYHRRDLSVRCRFFYECKMGYEYHRQSHGTRVLSPRRKNPEEKGESEEARRGRERGRRVVWRCRRGVYPGGGSSGKVGERRVKAAALQAPPSSVPQQPPLVSTVPRVSRPSPSPRRTTPASRYRDQPGPGEVGRGRPCLCCSDGR</sequence>
<feature type="region of interest" description="Disordered" evidence="1">
    <location>
        <begin position="32"/>
        <end position="62"/>
    </location>
</feature>
<dbReference type="Proteomes" id="UP001497644">
    <property type="component" value="Chromosome 6"/>
</dbReference>
<proteinExistence type="predicted"/>
<dbReference type="EMBL" id="OZ034829">
    <property type="protein sequence ID" value="CAL1686013.1"/>
    <property type="molecule type" value="Genomic_DNA"/>
</dbReference>
<name>A0AAV2P231_9HYME</name>
<feature type="region of interest" description="Disordered" evidence="1">
    <location>
        <begin position="76"/>
        <end position="151"/>
    </location>
</feature>
<feature type="compositionally biased region" description="Low complexity" evidence="1">
    <location>
        <begin position="105"/>
        <end position="127"/>
    </location>
</feature>
<protein>
    <submittedName>
        <fullName evidence="2">Uncharacterized protein</fullName>
    </submittedName>
</protein>
<evidence type="ECO:0000313" key="2">
    <source>
        <dbReference type="EMBL" id="CAL1686013.1"/>
    </source>
</evidence>
<feature type="compositionally biased region" description="Basic and acidic residues" evidence="1">
    <location>
        <begin position="44"/>
        <end position="57"/>
    </location>
</feature>
<keyword evidence="3" id="KW-1185">Reference proteome</keyword>
<reference evidence="2" key="1">
    <citation type="submission" date="2024-04" db="EMBL/GenBank/DDBJ databases">
        <authorList>
            <consortium name="Molecular Ecology Group"/>
        </authorList>
    </citation>
    <scope>NUCLEOTIDE SEQUENCE</scope>
</reference>
<organism evidence="2 3">
    <name type="scientific">Lasius platythorax</name>
    <dbReference type="NCBI Taxonomy" id="488582"/>
    <lineage>
        <taxon>Eukaryota</taxon>
        <taxon>Metazoa</taxon>
        <taxon>Ecdysozoa</taxon>
        <taxon>Arthropoda</taxon>
        <taxon>Hexapoda</taxon>
        <taxon>Insecta</taxon>
        <taxon>Pterygota</taxon>
        <taxon>Neoptera</taxon>
        <taxon>Endopterygota</taxon>
        <taxon>Hymenoptera</taxon>
        <taxon>Apocrita</taxon>
        <taxon>Aculeata</taxon>
        <taxon>Formicoidea</taxon>
        <taxon>Formicidae</taxon>
        <taxon>Formicinae</taxon>
        <taxon>Lasius</taxon>
        <taxon>Lasius</taxon>
    </lineage>
</organism>
<gene>
    <name evidence="2" type="ORF">LPLAT_LOCUS11398</name>
</gene>